<keyword evidence="3" id="KW-1185">Reference proteome</keyword>
<evidence type="ECO:0000313" key="2">
    <source>
        <dbReference type="EMBL" id="RAI41259.1"/>
    </source>
</evidence>
<evidence type="ECO:0000256" key="1">
    <source>
        <dbReference type="SAM" id="SignalP"/>
    </source>
</evidence>
<dbReference type="Proteomes" id="UP000248863">
    <property type="component" value="Unassembled WGS sequence"/>
</dbReference>
<gene>
    <name evidence="2" type="ORF">CH338_03610</name>
</gene>
<dbReference type="OrthoDB" id="8251032at2"/>
<reference evidence="2 3" key="1">
    <citation type="submission" date="2017-07" db="EMBL/GenBank/DDBJ databases">
        <title>Draft Genome Sequences of Select Purple Nonsulfur Bacteria.</title>
        <authorList>
            <person name="Lasarre B."/>
            <person name="Mckinlay J.B."/>
        </authorList>
    </citation>
    <scope>NUCLEOTIDE SEQUENCE [LARGE SCALE GENOMIC DNA]</scope>
    <source>
        <strain evidence="2 3">DSM 11907</strain>
    </source>
</reference>
<accession>A0A327KQU3</accession>
<dbReference type="EMBL" id="NPEU01000021">
    <property type="protein sequence ID" value="RAI41259.1"/>
    <property type="molecule type" value="Genomic_DNA"/>
</dbReference>
<dbReference type="RefSeq" id="WP_111355654.1">
    <property type="nucleotide sequence ID" value="NZ_NHSK01000059.1"/>
</dbReference>
<organism evidence="2 3">
    <name type="scientific">Rhodoplanes elegans</name>
    <dbReference type="NCBI Taxonomy" id="29408"/>
    <lineage>
        <taxon>Bacteria</taxon>
        <taxon>Pseudomonadati</taxon>
        <taxon>Pseudomonadota</taxon>
        <taxon>Alphaproteobacteria</taxon>
        <taxon>Hyphomicrobiales</taxon>
        <taxon>Nitrobacteraceae</taxon>
        <taxon>Rhodoplanes</taxon>
    </lineage>
</organism>
<proteinExistence type="predicted"/>
<feature type="signal peptide" evidence="1">
    <location>
        <begin position="1"/>
        <end position="20"/>
    </location>
</feature>
<sequence>MMRLAVLVAISVVAGSTAEAETFSIRCTHSKFTAPRFSPYHATFDLDAKLILFEPATGQARPATIRSSDDQKVLFSVHGDGGDLELTWDRSENVLVWPGFIGDELRPALRHVCEITETRTMVSGRDDVPGRAEDGMPPFSLRCHGDQGPFFFTFDPRTRKALMEGYHYGGAYAGTIREADAENVAFSLDTLGLSGSWRRRDRTLTMTGYSDDPARRATAECNEIGVRSIMHVLCAGPGRVRAELCK</sequence>
<feature type="chain" id="PRO_5016349095" evidence="1">
    <location>
        <begin position="21"/>
        <end position="246"/>
    </location>
</feature>
<protein>
    <submittedName>
        <fullName evidence="2">Uncharacterized protein</fullName>
    </submittedName>
</protein>
<evidence type="ECO:0000313" key="3">
    <source>
        <dbReference type="Proteomes" id="UP000248863"/>
    </source>
</evidence>
<comment type="caution">
    <text evidence="2">The sequence shown here is derived from an EMBL/GenBank/DDBJ whole genome shotgun (WGS) entry which is preliminary data.</text>
</comment>
<dbReference type="AlphaFoldDB" id="A0A327KQU3"/>
<name>A0A327KQU3_9BRAD</name>
<keyword evidence="1" id="KW-0732">Signal</keyword>